<evidence type="ECO:0000313" key="2">
    <source>
        <dbReference type="EMBL" id="PWV01368.1"/>
    </source>
</evidence>
<dbReference type="SUPFAM" id="SSF57997">
    <property type="entry name" value="Tropomyosin"/>
    <property type="match status" value="1"/>
</dbReference>
<keyword evidence="1" id="KW-0175">Coiled coil</keyword>
<dbReference type="VEuPathDB" id="TriTrypDB:Tc_MARK_4729"/>
<dbReference type="VEuPathDB" id="TriTrypDB:C3747_2g265"/>
<dbReference type="OrthoDB" id="271514at2759"/>
<dbReference type="AlphaFoldDB" id="A0A2V2VYD2"/>
<organism evidence="2 3">
    <name type="scientific">Trypanosoma cruzi</name>
    <dbReference type="NCBI Taxonomy" id="5693"/>
    <lineage>
        <taxon>Eukaryota</taxon>
        <taxon>Discoba</taxon>
        <taxon>Euglenozoa</taxon>
        <taxon>Kinetoplastea</taxon>
        <taxon>Metakinetoplastina</taxon>
        <taxon>Trypanosomatida</taxon>
        <taxon>Trypanosomatidae</taxon>
        <taxon>Trypanosoma</taxon>
        <taxon>Schizotrypanum</taxon>
    </lineage>
</organism>
<evidence type="ECO:0000313" key="3">
    <source>
        <dbReference type="Proteomes" id="UP000246121"/>
    </source>
</evidence>
<proteinExistence type="predicted"/>
<dbReference type="VEuPathDB" id="TriTrypDB:TcBrA4_0086230"/>
<accession>A0A2V2VYD2</accession>
<dbReference type="VEuPathDB" id="TriTrypDB:BCY84_18547"/>
<dbReference type="Gene3D" id="1.20.1270.60">
    <property type="entry name" value="Arfaptin homology (AH) domain/BAR domain"/>
    <property type="match status" value="1"/>
</dbReference>
<protein>
    <submittedName>
        <fullName evidence="2">Uncharacterized protein</fullName>
    </submittedName>
</protein>
<dbReference type="VEuPathDB" id="TriTrypDB:TcG_01163"/>
<sequence>MEDGIEFLESLPLMGFQMDGSHLHNVLKRVIQEQQKQAQFQRQMSLRLSDMEDDLRSMNTRQKEFEKALGNFGPDALRKMRQQIEYLDEGLESVARDVKEARQLADEAARVVEDASREIQSVGRGLGTVQDRQDHLQQELDDTAGEIEKQNRQLGEAVRTVEREQAEQIQQVQNLFRDFEHKNGSGNLEKVREMLEELSERTDKNFRSVEESARAVDAELNRHRSDLNGLQANIGSLDDKVRQYLSNIARDVDAKCQMILSTLREHERSSLEIEEHMVAAGQALARKKGLKEARRSDSIGTRRNVW</sequence>
<dbReference type="InterPro" id="IPR027267">
    <property type="entry name" value="AH/BAR_dom_sf"/>
</dbReference>
<dbReference type="VEuPathDB" id="TriTrypDB:TcCLB.506503.50"/>
<comment type="caution">
    <text evidence="2">The sequence shown here is derived from an EMBL/GenBank/DDBJ whole genome shotgun (WGS) entry which is preliminary data.</text>
</comment>
<name>A0A2V2VYD2_TRYCR</name>
<dbReference type="EMBL" id="PRFA01000004">
    <property type="protein sequence ID" value="PWV01368.1"/>
    <property type="molecule type" value="Genomic_DNA"/>
</dbReference>
<reference evidence="2 3" key="1">
    <citation type="journal article" date="2018" name="Microb. Genom.">
        <title>Expanding an expanded genome: long-read sequencing of Trypanosoma cruzi.</title>
        <authorList>
            <person name="Berna L."/>
            <person name="Rodriguez M."/>
            <person name="Chiribao M.L."/>
            <person name="Parodi-Talice A."/>
            <person name="Pita S."/>
            <person name="Rijo G."/>
            <person name="Alvarez-Valin F."/>
            <person name="Robello C."/>
        </authorList>
    </citation>
    <scope>NUCLEOTIDE SEQUENCE [LARGE SCALE GENOMIC DNA]</scope>
    <source>
        <strain evidence="2 3">Dm28c</strain>
    </source>
</reference>
<dbReference type="VEuPathDB" id="TriTrypDB:C4B63_4g490"/>
<dbReference type="VEuPathDB" id="TriTrypDB:ECC02_003174"/>
<dbReference type="VEuPathDB" id="TriTrypDB:TCDM_10373"/>
<feature type="coiled-coil region" evidence="1">
    <location>
        <begin position="48"/>
        <end position="240"/>
    </location>
</feature>
<dbReference type="VEuPathDB" id="TriTrypDB:TcCLB.504161.20"/>
<gene>
    <name evidence="2" type="ORF">C4B63_4g490</name>
</gene>
<dbReference type="VEuPathDB" id="TriTrypDB:TCSYLVIO_006022"/>
<evidence type="ECO:0000256" key="1">
    <source>
        <dbReference type="SAM" id="Coils"/>
    </source>
</evidence>
<dbReference type="Proteomes" id="UP000246121">
    <property type="component" value="Unassembled WGS sequence"/>
</dbReference>
<dbReference type="VEuPathDB" id="TriTrypDB:TcCL_ESM00729"/>